<dbReference type="SMART" id="SM00487">
    <property type="entry name" value="DEXDc"/>
    <property type="match status" value="1"/>
</dbReference>
<name>A0A538SJ88_UNCEI</name>
<dbReference type="InterPro" id="IPR049730">
    <property type="entry name" value="SNF2/RAD54-like_C"/>
</dbReference>
<evidence type="ECO:0000259" key="3">
    <source>
        <dbReference type="PROSITE" id="PS51192"/>
    </source>
</evidence>
<dbReference type="Pfam" id="PF00176">
    <property type="entry name" value="SNF2-rel_dom"/>
    <property type="match status" value="1"/>
</dbReference>
<evidence type="ECO:0000313" key="5">
    <source>
        <dbReference type="EMBL" id="TMQ51442.1"/>
    </source>
</evidence>
<dbReference type="EMBL" id="VBOT01000071">
    <property type="protein sequence ID" value="TMQ51442.1"/>
    <property type="molecule type" value="Genomic_DNA"/>
</dbReference>
<dbReference type="InterPro" id="IPR038718">
    <property type="entry name" value="SNF2-like_sf"/>
</dbReference>
<gene>
    <name evidence="5" type="ORF">E6K73_05595</name>
</gene>
<feature type="domain" description="Helicase ATP-binding" evidence="3">
    <location>
        <begin position="836"/>
        <end position="997"/>
    </location>
</feature>
<dbReference type="Proteomes" id="UP000320184">
    <property type="component" value="Unassembled WGS sequence"/>
</dbReference>
<protein>
    <submittedName>
        <fullName evidence="5">DEAD/DEAH box helicase</fullName>
    </submittedName>
</protein>
<feature type="region of interest" description="Disordered" evidence="2">
    <location>
        <begin position="576"/>
        <end position="604"/>
    </location>
</feature>
<feature type="domain" description="Helicase C-terminal" evidence="4">
    <location>
        <begin position="1120"/>
        <end position="1277"/>
    </location>
</feature>
<evidence type="ECO:0000313" key="6">
    <source>
        <dbReference type="Proteomes" id="UP000320184"/>
    </source>
</evidence>
<dbReference type="PROSITE" id="PS51192">
    <property type="entry name" value="HELICASE_ATP_BIND_1"/>
    <property type="match status" value="1"/>
</dbReference>
<accession>A0A538SJ88</accession>
<dbReference type="InterPro" id="IPR027417">
    <property type="entry name" value="P-loop_NTPase"/>
</dbReference>
<feature type="region of interest" description="Disordered" evidence="2">
    <location>
        <begin position="126"/>
        <end position="156"/>
    </location>
</feature>
<keyword evidence="5" id="KW-0347">Helicase</keyword>
<dbReference type="PROSITE" id="PS51194">
    <property type="entry name" value="HELICASE_CTER"/>
    <property type="match status" value="1"/>
</dbReference>
<dbReference type="InterPro" id="IPR000330">
    <property type="entry name" value="SNF2_N"/>
</dbReference>
<dbReference type="GO" id="GO:0016787">
    <property type="term" value="F:hydrolase activity"/>
    <property type="evidence" value="ECO:0007669"/>
    <property type="project" value="UniProtKB-KW"/>
</dbReference>
<evidence type="ECO:0000259" key="4">
    <source>
        <dbReference type="PROSITE" id="PS51194"/>
    </source>
</evidence>
<sequence length="1283" mass="142428">MSPSTPQSPITSMPPRLLRVLVDAMAAFPARAREHGKVYAAVGRVGPLEVREGFIEAVVRATTDCEVTWEWEEEQGLWWPGCTCRASPDCEHTYAVACCVVDQAKRDLAFFDKRLVRLLPAAVRRPRAGPERPAPRGADAARNAPPRPASPSPGKQALEELRRAGDFWERQRVLEQMLREGSGAVIRTFAPPFPEILDEADFDLMCWFLAREIGRRTGGWVPAALADHRERPDLVERYRARHFGAMDDDLTEWALRRQRRATPERRLRLVFGFEPAQDGSWAITLEARQTSARLRDEPRTGAQLQQLLGELRRNPEMFPPGEARILEVLSHGDLGGLLSGYSARSIPVPTFALKRLLHELDDPALASWDEELPSDPARRAGIAPGDPVRFRRDPARLLPACVERDSSVHVDLSFYWPDGRQCPFGDGIFFRGRDDGYRRNPSLLLEAGAFSEVIDQPPPELLDRFLHVGSLPIAPERRTRMLALLASSFPNVREALAPHTRLLDVTPVVVLDLFDDWLQLRLFAHDCGPGWRPGAPSTTGSTLSEYSPAGGWVRVAEAPGGVEPAEDLAAIAGSTGSVDARSGEEANGDGESARGGPGEPGDTDWWLELPDPRRVDPLVEWLPTTGARPGTIAGRGARTPPPAERDVGWWLRLGPKSTEAFGTAWDRRPAGVQWLGTERVRRMLGGADHVAPRIRIEASGVDWLQVSAEWEAEGLRLTDAELSQLRSSTARFVKLSSGWVGRDVATLRDSAASVLADLGIEPGEGPQRLTMWQLAQAGPQSLEALERMGVDGEARDALEKLRQRIERFAGLPVIKPPRGLRADLRPYQSRGLDFLAYTSGLGLGAVLADDMGLGKTVQALAWLEHLRERDPKGGPSLVVCPTSVMHNWEREAVRFTPRMRVLLLARGSTRHTLRREIPSHDLIVTNYALLRRDLEAWKSVELRAAILDEAQNIKNPDAAVSRAALELNARHRLALTGTPLENRALDLWSIMAFVNPGYLGSRARFSARFDRLDAPPHARALLGARLRPVLLRRMKREVASDLPERIEERRDCSMTAGQRKLYLAELARSRALVERLADSEGGLRRNKIEILAALTRLRQICCHPALAGGKATLGSGKFDALEELLEPLLAEGHKVLLFSQFVRCLDLLAEVLETRGIAHHMLTGQTVKRDQVVRRFESDARACVFLISLKAGGTGLNLTSANYVVLFDPWWNPAVEAQAIDRTHRIGQDRTVIAYRMLTEGTIEEKIWELQQKKATLARDIIGEDGFARALERRDLDVLLAES</sequence>
<dbReference type="Pfam" id="PF00271">
    <property type="entry name" value="Helicase_C"/>
    <property type="match status" value="1"/>
</dbReference>
<dbReference type="CDD" id="cd18793">
    <property type="entry name" value="SF2_C_SNF"/>
    <property type="match status" value="1"/>
</dbReference>
<dbReference type="Gene3D" id="3.40.50.300">
    <property type="entry name" value="P-loop containing nucleotide triphosphate hydrolases"/>
    <property type="match status" value="1"/>
</dbReference>
<keyword evidence="1" id="KW-0378">Hydrolase</keyword>
<dbReference type="GO" id="GO:0005524">
    <property type="term" value="F:ATP binding"/>
    <property type="evidence" value="ECO:0007669"/>
    <property type="project" value="InterPro"/>
</dbReference>
<dbReference type="InterPro" id="IPR014001">
    <property type="entry name" value="Helicase_ATP-bd"/>
</dbReference>
<feature type="compositionally biased region" description="Low complexity" evidence="2">
    <location>
        <begin position="135"/>
        <end position="144"/>
    </location>
</feature>
<keyword evidence="5" id="KW-0067">ATP-binding</keyword>
<comment type="caution">
    <text evidence="5">The sequence shown here is derived from an EMBL/GenBank/DDBJ whole genome shotgun (WGS) entry which is preliminary data.</text>
</comment>
<proteinExistence type="predicted"/>
<dbReference type="PANTHER" id="PTHR10799">
    <property type="entry name" value="SNF2/RAD54 HELICASE FAMILY"/>
    <property type="match status" value="1"/>
</dbReference>
<organism evidence="5 6">
    <name type="scientific">Eiseniibacteriota bacterium</name>
    <dbReference type="NCBI Taxonomy" id="2212470"/>
    <lineage>
        <taxon>Bacteria</taxon>
        <taxon>Candidatus Eiseniibacteriota</taxon>
    </lineage>
</organism>
<feature type="region of interest" description="Disordered" evidence="2">
    <location>
        <begin position="623"/>
        <end position="647"/>
    </location>
</feature>
<dbReference type="Gene3D" id="3.40.50.10810">
    <property type="entry name" value="Tandem AAA-ATPase domain"/>
    <property type="match status" value="1"/>
</dbReference>
<evidence type="ECO:0000256" key="2">
    <source>
        <dbReference type="SAM" id="MobiDB-lite"/>
    </source>
</evidence>
<dbReference type="SMART" id="SM00490">
    <property type="entry name" value="HELICc"/>
    <property type="match status" value="1"/>
</dbReference>
<dbReference type="InterPro" id="IPR001650">
    <property type="entry name" value="Helicase_C-like"/>
</dbReference>
<dbReference type="GO" id="GO:0004386">
    <property type="term" value="F:helicase activity"/>
    <property type="evidence" value="ECO:0007669"/>
    <property type="project" value="UniProtKB-KW"/>
</dbReference>
<dbReference type="SUPFAM" id="SSF52540">
    <property type="entry name" value="P-loop containing nucleoside triphosphate hydrolases"/>
    <property type="match status" value="2"/>
</dbReference>
<evidence type="ECO:0000256" key="1">
    <source>
        <dbReference type="ARBA" id="ARBA00022801"/>
    </source>
</evidence>
<reference evidence="5 6" key="1">
    <citation type="journal article" date="2019" name="Nat. Microbiol.">
        <title>Mediterranean grassland soil C-N compound turnover is dependent on rainfall and depth, and is mediated by genomically divergent microorganisms.</title>
        <authorList>
            <person name="Diamond S."/>
            <person name="Andeer P.F."/>
            <person name="Li Z."/>
            <person name="Crits-Christoph A."/>
            <person name="Burstein D."/>
            <person name="Anantharaman K."/>
            <person name="Lane K.R."/>
            <person name="Thomas B.C."/>
            <person name="Pan C."/>
            <person name="Northen T.R."/>
            <person name="Banfield J.F."/>
        </authorList>
    </citation>
    <scope>NUCLEOTIDE SEQUENCE [LARGE SCALE GENOMIC DNA]</scope>
    <source>
        <strain evidence="5">WS_3</strain>
    </source>
</reference>
<keyword evidence="5" id="KW-0547">Nucleotide-binding</keyword>